<evidence type="ECO:0000256" key="6">
    <source>
        <dbReference type="ARBA" id="ARBA00022989"/>
    </source>
</evidence>
<feature type="transmembrane region" description="Helical" evidence="8">
    <location>
        <begin position="188"/>
        <end position="206"/>
    </location>
</feature>
<keyword evidence="7 8" id="KW-0472">Membrane</keyword>
<evidence type="ECO:0000256" key="3">
    <source>
        <dbReference type="ARBA" id="ARBA00022448"/>
    </source>
</evidence>
<feature type="domain" description="EamA" evidence="9">
    <location>
        <begin position="18"/>
        <end position="153"/>
    </location>
</feature>
<evidence type="ECO:0000256" key="2">
    <source>
        <dbReference type="ARBA" id="ARBA00007362"/>
    </source>
</evidence>
<dbReference type="Proteomes" id="UP001549031">
    <property type="component" value="Unassembled WGS sequence"/>
</dbReference>
<comment type="caution">
    <text evidence="10">The sequence shown here is derived from an EMBL/GenBank/DDBJ whole genome shotgun (WGS) entry which is preliminary data.</text>
</comment>
<keyword evidence="3" id="KW-0813">Transport</keyword>
<dbReference type="Pfam" id="PF00892">
    <property type="entry name" value="EamA"/>
    <property type="match status" value="1"/>
</dbReference>
<reference evidence="10 11" key="1">
    <citation type="submission" date="2024-06" db="EMBL/GenBank/DDBJ databases">
        <title>Genomic Encyclopedia of Type Strains, Phase IV (KMG-IV): sequencing the most valuable type-strain genomes for metagenomic binning, comparative biology and taxonomic classification.</title>
        <authorList>
            <person name="Goeker M."/>
        </authorList>
    </citation>
    <scope>NUCLEOTIDE SEQUENCE [LARGE SCALE GENOMIC DNA]</scope>
    <source>
        <strain evidence="10 11">DSM 105042</strain>
    </source>
</reference>
<keyword evidence="6 8" id="KW-1133">Transmembrane helix</keyword>
<proteinExistence type="inferred from homology"/>
<evidence type="ECO:0000256" key="8">
    <source>
        <dbReference type="SAM" id="Phobius"/>
    </source>
</evidence>
<organism evidence="10 11">
    <name type="scientific">Pseudorhizobium tarimense</name>
    <dbReference type="NCBI Taxonomy" id="1079109"/>
    <lineage>
        <taxon>Bacteria</taxon>
        <taxon>Pseudomonadati</taxon>
        <taxon>Pseudomonadota</taxon>
        <taxon>Alphaproteobacteria</taxon>
        <taxon>Hyphomicrobiales</taxon>
        <taxon>Rhizobiaceae</taxon>
        <taxon>Rhizobium/Agrobacterium group</taxon>
        <taxon>Pseudorhizobium</taxon>
    </lineage>
</organism>
<sequence length="303" mass="32759">MASTDAPLAAKNEDSARGFAFALTAYIMWGFLPIYMKAVAHMSPIEVLAHRVVWSVPVAGLVLMILRRTGDLKVAFRSPRTLMMAALTAALITVNWGIYVWAISVDRALDTALGYFINPLFSIFLAAVLLKERLQPVQLAAIALVVAAVVILTYDAGGLPWVSLGLTVSWGFYAFFRKTLPVGPNQGFFLEVLILSPPALIFIFFSEASGTGHLFNGSLSDTLLLIGSGLITAGPLMIYANGAKLLRLSTIGIMQYIAPTMIFLIAVFVFHEPLSMVKLAAFGLIWAALAIYSWGLVSASRGR</sequence>
<dbReference type="EMBL" id="JBEPLJ010000007">
    <property type="protein sequence ID" value="MET3586024.1"/>
    <property type="molecule type" value="Genomic_DNA"/>
</dbReference>
<feature type="transmembrane region" description="Helical" evidence="8">
    <location>
        <begin position="113"/>
        <end position="130"/>
    </location>
</feature>
<feature type="transmembrane region" description="Helical" evidence="8">
    <location>
        <begin position="137"/>
        <end position="154"/>
    </location>
</feature>
<evidence type="ECO:0000256" key="7">
    <source>
        <dbReference type="ARBA" id="ARBA00023136"/>
    </source>
</evidence>
<feature type="transmembrane region" description="Helical" evidence="8">
    <location>
        <begin position="218"/>
        <end position="239"/>
    </location>
</feature>
<dbReference type="InterPro" id="IPR004626">
    <property type="entry name" value="RarD"/>
</dbReference>
<evidence type="ECO:0000256" key="5">
    <source>
        <dbReference type="ARBA" id="ARBA00022692"/>
    </source>
</evidence>
<accession>A0ABV2H680</accession>
<dbReference type="PANTHER" id="PTHR22911">
    <property type="entry name" value="ACYL-MALONYL CONDENSING ENZYME-RELATED"/>
    <property type="match status" value="1"/>
</dbReference>
<keyword evidence="4" id="KW-1003">Cell membrane</keyword>
<gene>
    <name evidence="10" type="ORF">ABID21_002139</name>
</gene>
<evidence type="ECO:0000313" key="10">
    <source>
        <dbReference type="EMBL" id="MET3586024.1"/>
    </source>
</evidence>
<keyword evidence="5 8" id="KW-0812">Transmembrane</keyword>
<name>A0ABV2H680_9HYPH</name>
<comment type="similarity">
    <text evidence="2">Belongs to the EamA transporter family.</text>
</comment>
<feature type="transmembrane region" description="Helical" evidence="8">
    <location>
        <begin position="48"/>
        <end position="66"/>
    </location>
</feature>
<protein>
    <submittedName>
        <fullName evidence="10">Chloramphenicol-sensitive protein RarD</fullName>
    </submittedName>
</protein>
<feature type="transmembrane region" description="Helical" evidence="8">
    <location>
        <begin position="251"/>
        <end position="270"/>
    </location>
</feature>
<evidence type="ECO:0000313" key="11">
    <source>
        <dbReference type="Proteomes" id="UP001549031"/>
    </source>
</evidence>
<feature type="transmembrane region" description="Helical" evidence="8">
    <location>
        <begin position="18"/>
        <end position="36"/>
    </location>
</feature>
<evidence type="ECO:0000256" key="1">
    <source>
        <dbReference type="ARBA" id="ARBA00004651"/>
    </source>
</evidence>
<evidence type="ECO:0000256" key="4">
    <source>
        <dbReference type="ARBA" id="ARBA00022475"/>
    </source>
</evidence>
<comment type="subcellular location">
    <subcellularLocation>
        <location evidence="1">Cell membrane</location>
        <topology evidence="1">Multi-pass membrane protein</topology>
    </subcellularLocation>
</comment>
<dbReference type="SUPFAM" id="SSF103481">
    <property type="entry name" value="Multidrug resistance efflux transporter EmrE"/>
    <property type="match status" value="2"/>
</dbReference>
<dbReference type="NCBIfam" id="TIGR00688">
    <property type="entry name" value="rarD"/>
    <property type="match status" value="1"/>
</dbReference>
<dbReference type="InterPro" id="IPR000620">
    <property type="entry name" value="EamA_dom"/>
</dbReference>
<dbReference type="InterPro" id="IPR037185">
    <property type="entry name" value="EmrE-like"/>
</dbReference>
<feature type="transmembrane region" description="Helical" evidence="8">
    <location>
        <begin position="82"/>
        <end position="101"/>
    </location>
</feature>
<keyword evidence="11" id="KW-1185">Reference proteome</keyword>
<dbReference type="PANTHER" id="PTHR22911:SF137">
    <property type="entry name" value="SOLUTE CARRIER FAMILY 35 MEMBER G2-RELATED"/>
    <property type="match status" value="1"/>
</dbReference>
<feature type="transmembrane region" description="Helical" evidence="8">
    <location>
        <begin position="276"/>
        <end position="297"/>
    </location>
</feature>
<evidence type="ECO:0000259" key="9">
    <source>
        <dbReference type="Pfam" id="PF00892"/>
    </source>
</evidence>
<dbReference type="RefSeq" id="WP_247243863.1">
    <property type="nucleotide sequence ID" value="NZ_JALJRA010000007.1"/>
</dbReference>